<name>A0ABU6K0Q0_9RHOO</name>
<dbReference type="InterPro" id="IPR040409">
    <property type="entry name" value="PCS-like"/>
</dbReference>
<feature type="chain" id="PRO_5046354990" description="glutathione gamma-glutamylcysteinyltransferase" evidence="5">
    <location>
        <begin position="24"/>
        <end position="265"/>
    </location>
</feature>
<dbReference type="InterPro" id="IPR038156">
    <property type="entry name" value="PCS_N_sf"/>
</dbReference>
<proteinExistence type="predicted"/>
<dbReference type="InterPro" id="IPR038765">
    <property type="entry name" value="Papain-like_cys_pep_sf"/>
</dbReference>
<accession>A0ABU6K0Q0</accession>
<keyword evidence="3" id="KW-0808">Transferase</keyword>
<organism evidence="7 8">
    <name type="scientific">Uliginosibacterium silvisoli</name>
    <dbReference type="NCBI Taxonomy" id="3114758"/>
    <lineage>
        <taxon>Bacteria</taxon>
        <taxon>Pseudomonadati</taxon>
        <taxon>Pseudomonadota</taxon>
        <taxon>Betaproteobacteria</taxon>
        <taxon>Rhodocyclales</taxon>
        <taxon>Zoogloeaceae</taxon>
        <taxon>Uliginosibacterium</taxon>
    </lineage>
</organism>
<dbReference type="PROSITE" id="PS51443">
    <property type="entry name" value="PCS"/>
    <property type="match status" value="1"/>
</dbReference>
<dbReference type="RefSeq" id="WP_327598179.1">
    <property type="nucleotide sequence ID" value="NZ_JAYXHS010000001.1"/>
</dbReference>
<dbReference type="Proteomes" id="UP001331561">
    <property type="component" value="Unassembled WGS sequence"/>
</dbReference>
<feature type="signal peptide" evidence="5">
    <location>
        <begin position="1"/>
        <end position="23"/>
    </location>
</feature>
<feature type="domain" description="Peptidase C83" evidence="6">
    <location>
        <begin position="16"/>
        <end position="265"/>
    </location>
</feature>
<keyword evidence="2" id="KW-0104">Cadmium</keyword>
<dbReference type="PANTHER" id="PTHR33447">
    <property type="entry name" value="GLUTATHIONE GAMMA-GLUTAMYLCYSTEINYLTRANSFERASE"/>
    <property type="match status" value="1"/>
</dbReference>
<evidence type="ECO:0000256" key="3">
    <source>
        <dbReference type="ARBA" id="ARBA00022679"/>
    </source>
</evidence>
<evidence type="ECO:0000256" key="4">
    <source>
        <dbReference type="ARBA" id="ARBA00022723"/>
    </source>
</evidence>
<evidence type="ECO:0000256" key="1">
    <source>
        <dbReference type="ARBA" id="ARBA00012468"/>
    </source>
</evidence>
<keyword evidence="8" id="KW-1185">Reference proteome</keyword>
<dbReference type="Pfam" id="PF05023">
    <property type="entry name" value="Phytochelatin"/>
    <property type="match status" value="1"/>
</dbReference>
<evidence type="ECO:0000313" key="8">
    <source>
        <dbReference type="Proteomes" id="UP001331561"/>
    </source>
</evidence>
<gene>
    <name evidence="7" type="ORF">VVD49_05760</name>
</gene>
<dbReference type="EMBL" id="JAYXHS010000001">
    <property type="protein sequence ID" value="MEC5385219.1"/>
    <property type="molecule type" value="Genomic_DNA"/>
</dbReference>
<dbReference type="SUPFAM" id="SSF54001">
    <property type="entry name" value="Cysteine proteinases"/>
    <property type="match status" value="1"/>
</dbReference>
<dbReference type="EC" id="2.3.2.15" evidence="1"/>
<dbReference type="PANTHER" id="PTHR33447:SF20">
    <property type="entry name" value="GLUTATHIONE GAMMA-GLUTAMYLCYSTEINYLTRANSFERASE"/>
    <property type="match status" value="1"/>
</dbReference>
<evidence type="ECO:0000313" key="7">
    <source>
        <dbReference type="EMBL" id="MEC5385219.1"/>
    </source>
</evidence>
<protein>
    <recommendedName>
        <fullName evidence="1">glutathione gamma-glutamylcysteinyltransferase</fullName>
        <ecNumber evidence="1">2.3.2.15</ecNumber>
    </recommendedName>
</protein>
<evidence type="ECO:0000256" key="5">
    <source>
        <dbReference type="SAM" id="SignalP"/>
    </source>
</evidence>
<keyword evidence="4" id="KW-0479">Metal-binding</keyword>
<dbReference type="InterPro" id="IPR007719">
    <property type="entry name" value="PCS_N"/>
</dbReference>
<keyword evidence="5" id="KW-0732">Signal</keyword>
<evidence type="ECO:0000259" key="6">
    <source>
        <dbReference type="PROSITE" id="PS51443"/>
    </source>
</evidence>
<evidence type="ECO:0000256" key="2">
    <source>
        <dbReference type="ARBA" id="ARBA00022539"/>
    </source>
</evidence>
<dbReference type="Gene3D" id="3.90.70.30">
    <property type="entry name" value="Phytochelatin synthase, N-terminal domain"/>
    <property type="match status" value="1"/>
</dbReference>
<reference evidence="7 8" key="1">
    <citation type="submission" date="2024-01" db="EMBL/GenBank/DDBJ databases">
        <title>Uliginosibacterium soil sp. nov.</title>
        <authorList>
            <person name="Lv Y."/>
        </authorList>
    </citation>
    <scope>NUCLEOTIDE SEQUENCE [LARGE SCALE GENOMIC DNA]</scope>
    <source>
        <strain evidence="7 8">H3</strain>
    </source>
</reference>
<comment type="caution">
    <text evidence="7">The sequence shown here is derived from an EMBL/GenBank/DDBJ whole genome shotgun (WGS) entry which is preliminary data.</text>
</comment>
<sequence>MSFVARAALTCLLITLQLPGAFARDEPAASLATELLPFSSDEGLARLTRSMARVDFPALANQFEAQSNAAFCGPTSAAIVLNAVRGRSADLPRDRTRLNAADLQYFPPSIDLVMPRFTQDNVIFRGKKTRAQVLGELVTINGRQVRDVGYQVRQLDEMLKANGLATRLVIVDDGKAEQDIRNELIDNLKRRGDYVIVAYQRAAVGQQGSGHISPLGAYDADSDSFLVMDVNPASAGWVWMPATTLIKGMRTFDTVENRGYILIEP</sequence>